<dbReference type="EMBL" id="CAJHIT010000001">
    <property type="protein sequence ID" value="CAD6498927.1"/>
    <property type="molecule type" value="Genomic_DNA"/>
</dbReference>
<reference evidence="1" key="1">
    <citation type="submission" date="2020-10" db="EMBL/GenBank/DDBJ databases">
        <authorList>
            <person name="Muller C M."/>
        </authorList>
    </citation>
    <scope>NUCLEOTIDE SEQUENCE</scope>
    <source>
        <strain evidence="1">THUN-12</strain>
    </source>
</reference>
<evidence type="ECO:0000313" key="1">
    <source>
        <dbReference type="EMBL" id="CAD6498927.1"/>
    </source>
</evidence>
<evidence type="ECO:0000313" key="2">
    <source>
        <dbReference type="Proteomes" id="UP000683417"/>
    </source>
</evidence>
<proteinExistence type="predicted"/>
<protein>
    <submittedName>
        <fullName evidence="1">BgTH12-04583</fullName>
    </submittedName>
</protein>
<dbReference type="AlphaFoldDB" id="A0A9W4CV38"/>
<organism evidence="1 2">
    <name type="scientific">Blumeria graminis f. sp. triticale</name>
    <dbReference type="NCBI Taxonomy" id="1689686"/>
    <lineage>
        <taxon>Eukaryota</taxon>
        <taxon>Fungi</taxon>
        <taxon>Dikarya</taxon>
        <taxon>Ascomycota</taxon>
        <taxon>Pezizomycotina</taxon>
        <taxon>Leotiomycetes</taxon>
        <taxon>Erysiphales</taxon>
        <taxon>Erysiphaceae</taxon>
        <taxon>Blumeria</taxon>
    </lineage>
</organism>
<comment type="caution">
    <text evidence="1">The sequence shown here is derived from an EMBL/GenBank/DDBJ whole genome shotgun (WGS) entry which is preliminary data.</text>
</comment>
<sequence>MPVDNTTVISKPEPEFLALTPGKKFVKEAWPQALLAHEINHEAYTRIKNKVVIRPDLRLDKANSTVFLKLAEIQSALGIALVPYWYWPQRLYLERKEDFQGTRVWAEENPSTTWYLLLEDIFKIMQRLDVLHSPRTLFSHLSAKHGEDINFFAIESGTATITYLKPIEIVIQLATPSRKLQSPTYHMFGRFYSQKW</sequence>
<accession>A0A9W4CV38</accession>
<name>A0A9W4CV38_BLUGR</name>
<gene>
    <name evidence="1" type="ORF">BGTH12_LOCUS285</name>
</gene>
<dbReference type="Proteomes" id="UP000683417">
    <property type="component" value="Unassembled WGS sequence"/>
</dbReference>